<evidence type="ECO:0000313" key="3">
    <source>
        <dbReference type="Proteomes" id="UP001149009"/>
    </source>
</evidence>
<protein>
    <submittedName>
        <fullName evidence="2">GNAT family N-acetyltransferase</fullName>
        <ecNumber evidence="2">2.3.1.-</ecNumber>
    </submittedName>
</protein>
<keyword evidence="2" id="KW-0012">Acyltransferase</keyword>
<sequence length="325" mass="36408">MHSLPLSTVARAPATRTVISTQAECSTEEWWDLWRRDPEATPFHSPGWLLPWRRHFPEGESVVVTLRQESRLVGLLPLFRLDSRLVLWGAGTSDWLGGLFDPALEGQALSRALSALDEPLDLFQLPPASLLASCPVPEGWEERKGLSESSPALSLPTRLSANMRQNLAYYRRRAARLGIGVQAGTPEHIRDLAALHTRRWHERGQPGVFADPRFLAWQEEVVPLIEEAGFLRLYVVQLEVTVVAVIYVLAAKGRAFYFIGGFDPAHGRLGLGTILVGHAIAEAERAGMTSFDFLRGQESYKYRWGAVDRPSHARYLAPRQRMAQE</sequence>
<dbReference type="GO" id="GO:0016747">
    <property type="term" value="F:acyltransferase activity, transferring groups other than amino-acyl groups"/>
    <property type="evidence" value="ECO:0007669"/>
    <property type="project" value="InterPro"/>
</dbReference>
<reference evidence="2" key="1">
    <citation type="submission" date="2022-08" db="EMBL/GenBank/DDBJ databases">
        <title>Chelativorans sichuanense sp. nov., a paraffin oil-degrading bacterium isolated from a mixture of oil-based drill cuttings and paddy soil.</title>
        <authorList>
            <person name="Yu J."/>
            <person name="Liu H."/>
            <person name="Chen Q."/>
        </authorList>
    </citation>
    <scope>NUCLEOTIDE SEQUENCE</scope>
    <source>
        <strain evidence="2">SCAU 2101</strain>
    </source>
</reference>
<keyword evidence="2" id="KW-0808">Transferase</keyword>
<feature type="domain" description="N-acetyltransferase" evidence="1">
    <location>
        <begin position="179"/>
        <end position="325"/>
    </location>
</feature>
<dbReference type="InterPro" id="IPR016181">
    <property type="entry name" value="Acyl_CoA_acyltransferase"/>
</dbReference>
<dbReference type="EC" id="2.3.1.-" evidence="2"/>
<keyword evidence="3" id="KW-1185">Reference proteome</keyword>
<gene>
    <name evidence="2" type="ORF">NYR54_13665</name>
</gene>
<comment type="caution">
    <text evidence="2">The sequence shown here is derived from an EMBL/GenBank/DDBJ whole genome shotgun (WGS) entry which is preliminary data.</text>
</comment>
<proteinExistence type="predicted"/>
<organism evidence="2 3">
    <name type="scientific">Chelativorans petroleitrophicus</name>
    <dbReference type="NCBI Taxonomy" id="2975484"/>
    <lineage>
        <taxon>Bacteria</taxon>
        <taxon>Pseudomonadati</taxon>
        <taxon>Pseudomonadota</taxon>
        <taxon>Alphaproteobacteria</taxon>
        <taxon>Hyphomicrobiales</taxon>
        <taxon>Phyllobacteriaceae</taxon>
        <taxon>Chelativorans</taxon>
    </lineage>
</organism>
<evidence type="ECO:0000259" key="1">
    <source>
        <dbReference type="PROSITE" id="PS51186"/>
    </source>
</evidence>
<dbReference type="SUPFAM" id="SSF55729">
    <property type="entry name" value="Acyl-CoA N-acyltransferases (Nat)"/>
    <property type="match status" value="1"/>
</dbReference>
<accession>A0A9X3BA39</accession>
<evidence type="ECO:0000313" key="2">
    <source>
        <dbReference type="EMBL" id="MCT8991326.1"/>
    </source>
</evidence>
<dbReference type="Pfam" id="PF13480">
    <property type="entry name" value="Acetyltransf_6"/>
    <property type="match status" value="1"/>
</dbReference>
<dbReference type="PROSITE" id="PS51186">
    <property type="entry name" value="GNAT"/>
    <property type="match status" value="1"/>
</dbReference>
<name>A0A9X3BA39_9HYPH</name>
<dbReference type="AlphaFoldDB" id="A0A9X3BA39"/>
<dbReference type="Proteomes" id="UP001149009">
    <property type="component" value="Unassembled WGS sequence"/>
</dbReference>
<dbReference type="Gene3D" id="3.40.630.30">
    <property type="match status" value="1"/>
</dbReference>
<dbReference type="InterPro" id="IPR038740">
    <property type="entry name" value="BioF2-like_GNAT_dom"/>
</dbReference>
<dbReference type="InterPro" id="IPR000182">
    <property type="entry name" value="GNAT_dom"/>
</dbReference>
<dbReference type="RefSeq" id="WP_261516248.1">
    <property type="nucleotide sequence ID" value="NZ_JAODNV010000014.1"/>
</dbReference>
<dbReference type="EMBL" id="JAODNV010000014">
    <property type="protein sequence ID" value="MCT8991326.1"/>
    <property type="molecule type" value="Genomic_DNA"/>
</dbReference>